<sequence length="291" mass="33380">MGSNARKDVGLYVAVAGVALALAVLVYHVHLSDLESHATRSAKQQKREQQRVQRRQRKDIQLERRKHERAKEREQIQQTMTDEQKREQMERIKMQRVEQYQKLEASLSGELRVVVDLAFAANQTTRECHSVMKQLGCVYGYMKKCPLDQLISLQVASCSGDVAAIAQHHGVSSWKIRVHEGPLDRLYTPEEIVYLSPDATEVLREVDPRFVYVVGGIVDRSVRKGESITKATMHRFRTMRLPLAEYLDVRKPVLNIDSVIIALNEVYNHNDWSRALERAVPKRLATAKSKK</sequence>
<feature type="region of interest" description="Disordered" evidence="6">
    <location>
        <begin position="37"/>
        <end position="84"/>
    </location>
</feature>
<keyword evidence="7" id="KW-1133">Transmembrane helix</keyword>
<dbReference type="AlphaFoldDB" id="A0A8K1CDI3"/>
<organism evidence="9 10">
    <name type="scientific">Pythium oligandrum</name>
    <name type="common">Mycoparasitic fungus</name>
    <dbReference type="NCBI Taxonomy" id="41045"/>
    <lineage>
        <taxon>Eukaryota</taxon>
        <taxon>Sar</taxon>
        <taxon>Stramenopiles</taxon>
        <taxon>Oomycota</taxon>
        <taxon>Peronosporomycetes</taxon>
        <taxon>Pythiales</taxon>
        <taxon>Pythiaceae</taxon>
        <taxon>Pythium</taxon>
    </lineage>
</organism>
<keyword evidence="10" id="KW-1185">Reference proteome</keyword>
<dbReference type="CDD" id="cd18089">
    <property type="entry name" value="SPOUT_Trm10-like"/>
    <property type="match status" value="1"/>
</dbReference>
<name>A0A8K1CDI3_PYTOL</name>
<keyword evidence="4" id="KW-0949">S-adenosyl-L-methionine</keyword>
<evidence type="ECO:0000256" key="5">
    <source>
        <dbReference type="ARBA" id="ARBA00048434"/>
    </source>
</evidence>
<evidence type="ECO:0000256" key="7">
    <source>
        <dbReference type="SAM" id="Phobius"/>
    </source>
</evidence>
<evidence type="ECO:0000256" key="2">
    <source>
        <dbReference type="ARBA" id="ARBA00022603"/>
    </source>
</evidence>
<dbReference type="PANTHER" id="PTHR13563:SF13">
    <property type="entry name" value="TRNA METHYLTRANSFERASE 10 HOMOLOG A"/>
    <property type="match status" value="1"/>
</dbReference>
<dbReference type="PROSITE" id="PS51675">
    <property type="entry name" value="SAM_MT_TRM10"/>
    <property type="match status" value="1"/>
</dbReference>
<evidence type="ECO:0000313" key="9">
    <source>
        <dbReference type="EMBL" id="TMW60608.1"/>
    </source>
</evidence>
<proteinExistence type="predicted"/>
<protein>
    <recommendedName>
        <fullName evidence="1">tRNA (guanine(9)-N(1))-methyltransferase</fullName>
        <ecNumber evidence="1">2.1.1.221</ecNumber>
    </recommendedName>
</protein>
<keyword evidence="7" id="KW-0472">Membrane</keyword>
<gene>
    <name evidence="9" type="ORF">Poli38472_000650</name>
</gene>
<evidence type="ECO:0000256" key="1">
    <source>
        <dbReference type="ARBA" id="ARBA00012797"/>
    </source>
</evidence>
<dbReference type="GO" id="GO:0052905">
    <property type="term" value="F:tRNA (guanosine(9)-N1)-methyltransferase activity"/>
    <property type="evidence" value="ECO:0007669"/>
    <property type="project" value="UniProtKB-EC"/>
</dbReference>
<dbReference type="GO" id="GO:0005634">
    <property type="term" value="C:nucleus"/>
    <property type="evidence" value="ECO:0007669"/>
    <property type="project" value="TreeGrafter"/>
</dbReference>
<dbReference type="EMBL" id="SPLM01000108">
    <property type="protein sequence ID" value="TMW60608.1"/>
    <property type="molecule type" value="Genomic_DNA"/>
</dbReference>
<evidence type="ECO:0000256" key="4">
    <source>
        <dbReference type="ARBA" id="ARBA00022691"/>
    </source>
</evidence>
<dbReference type="EC" id="2.1.1.221" evidence="1"/>
<dbReference type="GO" id="GO:0000049">
    <property type="term" value="F:tRNA binding"/>
    <property type="evidence" value="ECO:0007669"/>
    <property type="project" value="TreeGrafter"/>
</dbReference>
<evidence type="ECO:0000313" key="10">
    <source>
        <dbReference type="Proteomes" id="UP000794436"/>
    </source>
</evidence>
<keyword evidence="7" id="KW-0812">Transmembrane</keyword>
<comment type="caution">
    <text evidence="9">The sequence shown here is derived from an EMBL/GenBank/DDBJ whole genome shotgun (WGS) entry which is preliminary data.</text>
</comment>
<accession>A0A8K1CDI3</accession>
<feature type="transmembrane region" description="Helical" evidence="7">
    <location>
        <begin position="9"/>
        <end position="29"/>
    </location>
</feature>
<dbReference type="InterPro" id="IPR028564">
    <property type="entry name" value="MT_TRM10-typ"/>
</dbReference>
<comment type="catalytic activity">
    <reaction evidence="5">
        <text>guanosine(9) in tRNA + S-adenosyl-L-methionine = N(1)-methylguanosine(9) in tRNA + S-adenosyl-L-homocysteine + H(+)</text>
        <dbReference type="Rhea" id="RHEA:43156"/>
        <dbReference type="Rhea" id="RHEA-COMP:10367"/>
        <dbReference type="Rhea" id="RHEA-COMP:10368"/>
        <dbReference type="ChEBI" id="CHEBI:15378"/>
        <dbReference type="ChEBI" id="CHEBI:57856"/>
        <dbReference type="ChEBI" id="CHEBI:59789"/>
        <dbReference type="ChEBI" id="CHEBI:73542"/>
        <dbReference type="ChEBI" id="CHEBI:74269"/>
        <dbReference type="EC" id="2.1.1.221"/>
    </reaction>
</comment>
<dbReference type="PANTHER" id="PTHR13563">
    <property type="entry name" value="TRNA (GUANINE-9-) METHYLTRANSFERASE"/>
    <property type="match status" value="1"/>
</dbReference>
<reference evidence="9" key="1">
    <citation type="submission" date="2019-03" db="EMBL/GenBank/DDBJ databases">
        <title>Long read genome sequence of the mycoparasitic Pythium oligandrum ATCC 38472 isolated from sugarbeet rhizosphere.</title>
        <authorList>
            <person name="Gaulin E."/>
        </authorList>
    </citation>
    <scope>NUCLEOTIDE SEQUENCE</scope>
    <source>
        <strain evidence="9">ATCC 38472_TT</strain>
    </source>
</reference>
<evidence type="ECO:0000256" key="6">
    <source>
        <dbReference type="SAM" id="MobiDB-lite"/>
    </source>
</evidence>
<keyword evidence="2" id="KW-0489">Methyltransferase</keyword>
<dbReference type="GO" id="GO:0002939">
    <property type="term" value="P:tRNA N1-guanine methylation"/>
    <property type="evidence" value="ECO:0007669"/>
    <property type="project" value="TreeGrafter"/>
</dbReference>
<evidence type="ECO:0000256" key="3">
    <source>
        <dbReference type="ARBA" id="ARBA00022679"/>
    </source>
</evidence>
<dbReference type="InterPro" id="IPR007356">
    <property type="entry name" value="tRNA_m1G_MeTrfase_euk"/>
</dbReference>
<dbReference type="OrthoDB" id="278300at2759"/>
<dbReference type="Proteomes" id="UP000794436">
    <property type="component" value="Unassembled WGS sequence"/>
</dbReference>
<keyword evidence="3" id="KW-0808">Transferase</keyword>
<feature type="compositionally biased region" description="Basic and acidic residues" evidence="6">
    <location>
        <begin position="58"/>
        <end position="75"/>
    </location>
</feature>
<feature type="domain" description="SAM-dependent MTase TRM10-type" evidence="8">
    <location>
        <begin position="99"/>
        <end position="287"/>
    </location>
</feature>
<dbReference type="Gene3D" id="3.40.1280.30">
    <property type="match status" value="1"/>
</dbReference>
<evidence type="ECO:0000259" key="8">
    <source>
        <dbReference type="PROSITE" id="PS51675"/>
    </source>
</evidence>
<dbReference type="InterPro" id="IPR038459">
    <property type="entry name" value="MT_TRM10-typ_sf"/>
</dbReference>